<feature type="transmembrane region" description="Helical" evidence="5">
    <location>
        <begin position="144"/>
        <end position="165"/>
    </location>
</feature>
<keyword evidence="3 5" id="KW-1133">Transmembrane helix</keyword>
<name>A0A4P9XGL0_9FUNG</name>
<dbReference type="PANTHER" id="PTHR10924:SF6">
    <property type="entry name" value="SOLUTE CARRIER FAMILY 49 MEMBER A3"/>
    <property type="match status" value="1"/>
</dbReference>
<keyword evidence="4 5" id="KW-0472">Membrane</keyword>
<feature type="transmembrane region" description="Helical" evidence="5">
    <location>
        <begin position="293"/>
        <end position="310"/>
    </location>
</feature>
<dbReference type="InterPro" id="IPR036259">
    <property type="entry name" value="MFS_trans_sf"/>
</dbReference>
<feature type="transmembrane region" description="Helical" evidence="5">
    <location>
        <begin position="224"/>
        <end position="249"/>
    </location>
</feature>
<reference evidence="8" key="1">
    <citation type="journal article" date="2018" name="Nat. Microbiol.">
        <title>Leveraging single-cell genomics to expand the fungal tree of life.</title>
        <authorList>
            <person name="Ahrendt S.R."/>
            <person name="Quandt C.A."/>
            <person name="Ciobanu D."/>
            <person name="Clum A."/>
            <person name="Salamov A."/>
            <person name="Andreopoulos B."/>
            <person name="Cheng J.F."/>
            <person name="Woyke T."/>
            <person name="Pelin A."/>
            <person name="Henrissat B."/>
            <person name="Reynolds N.K."/>
            <person name="Benny G.L."/>
            <person name="Smith M.E."/>
            <person name="James T.Y."/>
            <person name="Grigoriev I.V."/>
        </authorList>
    </citation>
    <scope>NUCLEOTIDE SEQUENCE [LARGE SCALE GENOMIC DNA]</scope>
    <source>
        <strain evidence="8">RSA 1356</strain>
    </source>
</reference>
<evidence type="ECO:0000256" key="5">
    <source>
        <dbReference type="SAM" id="Phobius"/>
    </source>
</evidence>
<sequence length="402" mass="42649">YRLYRMRWAILLTIMLLNIANSMIWITYSAIAQTGSSYFQMSLTATNMLNLVFYICYLVSSVPSAFVIDRHGIRAALACGAVGTVLGAWLRYLAVVIPMAPHASYAVTMVGHILAGLSQPFILNLPTKFAATWFPEDGRAIANMVSTASNPIGIALGSVLVPALAPNADGLPTMLVVIAAIATVAALPIFWVRATPPTPACPPPPPSEHSFLQGVRVALSMPGFWALVILFGGMVGVFSALTGLLNNIVIPYGYSEDDAGIFGAVTILAGLVGAAIVSVFIDKTAKHKPTVRATLPFTMATFIGLIFAVRSDSFEVIIVLMAMVGLFCFSLLPVGLELSVECTYPVPEASSTGLLWMAGQAIALVTQLVMNVLRDDEGADHGQDPLLPPGNMRNALILLAAL</sequence>
<feature type="non-terminal residue" evidence="7">
    <location>
        <position position="402"/>
    </location>
</feature>
<dbReference type="SUPFAM" id="SSF103473">
    <property type="entry name" value="MFS general substrate transporter"/>
    <property type="match status" value="1"/>
</dbReference>
<feature type="non-terminal residue" evidence="7">
    <location>
        <position position="1"/>
    </location>
</feature>
<feature type="transmembrane region" description="Helical" evidence="5">
    <location>
        <begin position="75"/>
        <end position="97"/>
    </location>
</feature>
<evidence type="ECO:0000259" key="6">
    <source>
        <dbReference type="PROSITE" id="PS50850"/>
    </source>
</evidence>
<evidence type="ECO:0000313" key="7">
    <source>
        <dbReference type="EMBL" id="RKP04757.1"/>
    </source>
</evidence>
<dbReference type="Gene3D" id="1.20.1250.20">
    <property type="entry name" value="MFS general substrate transporter like domains"/>
    <property type="match status" value="2"/>
</dbReference>
<dbReference type="InterPro" id="IPR011701">
    <property type="entry name" value="MFS"/>
</dbReference>
<dbReference type="OrthoDB" id="422206at2759"/>
<dbReference type="GO" id="GO:0022857">
    <property type="term" value="F:transmembrane transporter activity"/>
    <property type="evidence" value="ECO:0007669"/>
    <property type="project" value="InterPro"/>
</dbReference>
<protein>
    <submittedName>
        <fullName evidence="7">Major facilitator superfamily domain-containing protein</fullName>
    </submittedName>
</protein>
<feature type="transmembrane region" description="Helical" evidence="5">
    <location>
        <begin position="261"/>
        <end position="281"/>
    </location>
</feature>
<dbReference type="PROSITE" id="PS50850">
    <property type="entry name" value="MFS"/>
    <property type="match status" value="1"/>
</dbReference>
<dbReference type="Pfam" id="PF07690">
    <property type="entry name" value="MFS_1"/>
    <property type="match status" value="1"/>
</dbReference>
<comment type="subcellular location">
    <subcellularLocation>
        <location evidence="1">Membrane</location>
        <topology evidence="1">Multi-pass membrane protein</topology>
    </subcellularLocation>
</comment>
<evidence type="ECO:0000256" key="1">
    <source>
        <dbReference type="ARBA" id="ARBA00004141"/>
    </source>
</evidence>
<evidence type="ECO:0000256" key="4">
    <source>
        <dbReference type="ARBA" id="ARBA00023136"/>
    </source>
</evidence>
<feature type="transmembrane region" description="Helical" evidence="5">
    <location>
        <begin position="9"/>
        <end position="31"/>
    </location>
</feature>
<organism evidence="7 8">
    <name type="scientific">Thamnocephalis sphaerospora</name>
    <dbReference type="NCBI Taxonomy" id="78915"/>
    <lineage>
        <taxon>Eukaryota</taxon>
        <taxon>Fungi</taxon>
        <taxon>Fungi incertae sedis</taxon>
        <taxon>Zoopagomycota</taxon>
        <taxon>Zoopagomycotina</taxon>
        <taxon>Zoopagomycetes</taxon>
        <taxon>Zoopagales</taxon>
        <taxon>Sigmoideomycetaceae</taxon>
        <taxon>Thamnocephalis</taxon>
    </lineage>
</organism>
<dbReference type="Proteomes" id="UP000271241">
    <property type="component" value="Unassembled WGS sequence"/>
</dbReference>
<feature type="transmembrane region" description="Helical" evidence="5">
    <location>
        <begin position="316"/>
        <end position="336"/>
    </location>
</feature>
<keyword evidence="2 5" id="KW-0812">Transmembrane</keyword>
<gene>
    <name evidence="7" type="ORF">THASP1DRAFT_3499</name>
</gene>
<dbReference type="AlphaFoldDB" id="A0A4P9XGL0"/>
<dbReference type="GO" id="GO:0016020">
    <property type="term" value="C:membrane"/>
    <property type="evidence" value="ECO:0007669"/>
    <property type="project" value="UniProtKB-SubCell"/>
</dbReference>
<evidence type="ECO:0000313" key="8">
    <source>
        <dbReference type="Proteomes" id="UP000271241"/>
    </source>
</evidence>
<feature type="domain" description="Major facilitator superfamily (MFS) profile" evidence="6">
    <location>
        <begin position="6"/>
        <end position="402"/>
    </location>
</feature>
<evidence type="ECO:0000256" key="3">
    <source>
        <dbReference type="ARBA" id="ARBA00022989"/>
    </source>
</evidence>
<evidence type="ECO:0000256" key="2">
    <source>
        <dbReference type="ARBA" id="ARBA00022692"/>
    </source>
</evidence>
<dbReference type="EMBL" id="KZ993475">
    <property type="protein sequence ID" value="RKP04757.1"/>
    <property type="molecule type" value="Genomic_DNA"/>
</dbReference>
<feature type="transmembrane region" description="Helical" evidence="5">
    <location>
        <begin position="51"/>
        <end position="68"/>
    </location>
</feature>
<accession>A0A4P9XGL0</accession>
<dbReference type="InterPro" id="IPR020846">
    <property type="entry name" value="MFS_dom"/>
</dbReference>
<dbReference type="InterPro" id="IPR049680">
    <property type="entry name" value="FLVCR1-2_SLC49-like"/>
</dbReference>
<keyword evidence="8" id="KW-1185">Reference proteome</keyword>
<dbReference type="PANTHER" id="PTHR10924">
    <property type="entry name" value="MAJOR FACILITATOR SUPERFAMILY PROTEIN-RELATED"/>
    <property type="match status" value="1"/>
</dbReference>
<proteinExistence type="predicted"/>
<feature type="transmembrane region" description="Helical" evidence="5">
    <location>
        <begin position="171"/>
        <end position="192"/>
    </location>
</feature>